<accession>A0A392QM50</accession>
<reference evidence="1 2" key="1">
    <citation type="journal article" date="2018" name="Front. Plant Sci.">
        <title>Red Clover (Trifolium pratense) and Zigzag Clover (T. medium) - A Picture of Genomic Similarities and Differences.</title>
        <authorList>
            <person name="Dluhosova J."/>
            <person name="Istvanek J."/>
            <person name="Nedelnik J."/>
            <person name="Repkova J."/>
        </authorList>
    </citation>
    <scope>NUCLEOTIDE SEQUENCE [LARGE SCALE GENOMIC DNA]</scope>
    <source>
        <strain evidence="2">cv. 10/8</strain>
        <tissue evidence="1">Leaf</tissue>
    </source>
</reference>
<feature type="non-terminal residue" evidence="1">
    <location>
        <position position="1"/>
    </location>
</feature>
<protein>
    <submittedName>
        <fullName evidence="1">Bifunctional dethiobiotin synthetase/78-diamino-pelargonic acid mitochondrial-like</fullName>
    </submittedName>
</protein>
<evidence type="ECO:0000313" key="1">
    <source>
        <dbReference type="EMBL" id="MCI24365.1"/>
    </source>
</evidence>
<evidence type="ECO:0000313" key="2">
    <source>
        <dbReference type="Proteomes" id="UP000265520"/>
    </source>
</evidence>
<sequence>YTGRGLFLSPPSVSMYNNKWSISVPEEFQWENKKLENISAEIILSLPQFIHLTYQKYYLDLEGRARLQH</sequence>
<name>A0A392QM50_9FABA</name>
<dbReference type="Proteomes" id="UP000265520">
    <property type="component" value="Unassembled WGS sequence"/>
</dbReference>
<proteinExistence type="predicted"/>
<organism evidence="1 2">
    <name type="scientific">Trifolium medium</name>
    <dbReference type="NCBI Taxonomy" id="97028"/>
    <lineage>
        <taxon>Eukaryota</taxon>
        <taxon>Viridiplantae</taxon>
        <taxon>Streptophyta</taxon>
        <taxon>Embryophyta</taxon>
        <taxon>Tracheophyta</taxon>
        <taxon>Spermatophyta</taxon>
        <taxon>Magnoliopsida</taxon>
        <taxon>eudicotyledons</taxon>
        <taxon>Gunneridae</taxon>
        <taxon>Pentapetalae</taxon>
        <taxon>rosids</taxon>
        <taxon>fabids</taxon>
        <taxon>Fabales</taxon>
        <taxon>Fabaceae</taxon>
        <taxon>Papilionoideae</taxon>
        <taxon>50 kb inversion clade</taxon>
        <taxon>NPAAA clade</taxon>
        <taxon>Hologalegina</taxon>
        <taxon>IRL clade</taxon>
        <taxon>Trifolieae</taxon>
        <taxon>Trifolium</taxon>
    </lineage>
</organism>
<comment type="caution">
    <text evidence="1">The sequence shown here is derived from an EMBL/GenBank/DDBJ whole genome shotgun (WGS) entry which is preliminary data.</text>
</comment>
<dbReference type="AlphaFoldDB" id="A0A392QM50"/>
<dbReference type="EMBL" id="LXQA010141033">
    <property type="protein sequence ID" value="MCI24365.1"/>
    <property type="molecule type" value="Genomic_DNA"/>
</dbReference>
<keyword evidence="2" id="KW-1185">Reference proteome</keyword>